<dbReference type="EMBL" id="AY386371">
    <property type="protein sequence ID" value="AAR07497.1"/>
    <property type="molecule type" value="Genomic_DNA"/>
</dbReference>
<keyword evidence="4 8" id="KW-0297">G-protein coupled receptor</keyword>
<feature type="transmembrane region" description="Helical" evidence="9">
    <location>
        <begin position="276"/>
        <end position="297"/>
    </location>
</feature>
<keyword evidence="5 9" id="KW-0472">Membrane</keyword>
<evidence type="ECO:0000256" key="8">
    <source>
        <dbReference type="RuleBase" id="RU000688"/>
    </source>
</evidence>
<dbReference type="GeneID" id="2943648"/>
<evidence type="ECO:0000259" key="10">
    <source>
        <dbReference type="PROSITE" id="PS50262"/>
    </source>
</evidence>
<evidence type="ECO:0000313" key="12">
    <source>
        <dbReference type="Proteomes" id="UP000008596"/>
    </source>
</evidence>
<dbReference type="PANTHER" id="PTHR10489:SF627">
    <property type="entry name" value="C-C CHEMOKINE RECEPTOR TYPE 8"/>
    <property type="match status" value="1"/>
</dbReference>
<dbReference type="InterPro" id="IPR000276">
    <property type="entry name" value="GPCR_Rhodpsn"/>
</dbReference>
<dbReference type="GO" id="GO:0019957">
    <property type="term" value="F:C-C chemokine binding"/>
    <property type="evidence" value="ECO:0007669"/>
    <property type="project" value="TreeGrafter"/>
</dbReference>
<evidence type="ECO:0000256" key="5">
    <source>
        <dbReference type="ARBA" id="ARBA00023136"/>
    </source>
</evidence>
<dbReference type="GO" id="GO:0019722">
    <property type="term" value="P:calcium-mediated signaling"/>
    <property type="evidence" value="ECO:0007669"/>
    <property type="project" value="TreeGrafter"/>
</dbReference>
<dbReference type="PROSITE" id="PS50262">
    <property type="entry name" value="G_PROTEIN_RECEP_F1_2"/>
    <property type="match status" value="1"/>
</dbReference>
<evidence type="ECO:0000256" key="6">
    <source>
        <dbReference type="ARBA" id="ARBA00023170"/>
    </source>
</evidence>
<evidence type="ECO:0000256" key="9">
    <source>
        <dbReference type="SAM" id="Phobius"/>
    </source>
</evidence>
<dbReference type="InterPro" id="IPR000355">
    <property type="entry name" value="Chemokine_rcpt"/>
</dbReference>
<organismHost>
    <name type="scientific">Macaca</name>
    <name type="common">macaques</name>
    <dbReference type="NCBI Taxonomy" id="9539"/>
</organismHost>
<dbReference type="GO" id="GO:0007204">
    <property type="term" value="P:positive regulation of cytosolic calcium ion concentration"/>
    <property type="evidence" value="ECO:0007669"/>
    <property type="project" value="TreeGrafter"/>
</dbReference>
<accession>Q6TUM9</accession>
<dbReference type="PROSITE" id="PS00237">
    <property type="entry name" value="G_PROTEIN_RECEP_F1_1"/>
    <property type="match status" value="1"/>
</dbReference>
<keyword evidence="6 8" id="KW-0675">Receptor</keyword>
<evidence type="ECO:0000256" key="1">
    <source>
        <dbReference type="ARBA" id="ARBA00004141"/>
    </source>
</evidence>
<sequence length="329" mass="38008">METATVVDNYSCYCSDRECDLKYTSGLRVNYFVMVLYTLLFIFGLVGNVLVITVLIIKRFIFTIDVYLFNIALSDMMLVFSFPFIIHNGLNEMIFGKIVCKLVSGTYFVGFFSNMFFIMLISIDRYISVVNATKIKSKSINLSILLSVSVWVCSIILSSPVMVLYHVDNMYYINHYIMFNGKQKNFSLYTFLNFEINIFSTVILTISMYCYFKMLVTLKSCRNSIRTRPIKIILAVVTFTTVFWIPFNAVLLVNSLYTVGLINISCYHFKKIVCSIHVLELISFFHCCVNPIIYSFVGKNFFRAFKTIFCKVNKINGVNVSLRRSSTIF</sequence>
<organismHost>
    <name type="scientific">Erythrocebus patas</name>
    <name type="common">Red guenon</name>
    <name type="synonym">Cercopithecus patas</name>
    <dbReference type="NCBI Taxonomy" id="9538"/>
</organismHost>
<dbReference type="GO" id="GO:0060326">
    <property type="term" value="P:cell chemotaxis"/>
    <property type="evidence" value="ECO:0007669"/>
    <property type="project" value="TreeGrafter"/>
</dbReference>
<organismHost>
    <name type="scientific">Papio hamadryas</name>
    <name type="common">Hamadryas baboon</name>
    <dbReference type="NCBI Taxonomy" id="9557"/>
</organismHost>
<evidence type="ECO:0000256" key="3">
    <source>
        <dbReference type="ARBA" id="ARBA00022989"/>
    </source>
</evidence>
<keyword evidence="2 8" id="KW-0812">Transmembrane</keyword>
<dbReference type="InterPro" id="IPR017452">
    <property type="entry name" value="GPCR_Rhodpsn_7TM"/>
</dbReference>
<dbReference type="GO" id="GO:0016020">
    <property type="term" value="C:membrane"/>
    <property type="evidence" value="ECO:0007669"/>
    <property type="project" value="UniProtKB-SubCell"/>
</dbReference>
<organism evidence="11 12">
    <name type="scientific">Yaba monkey tumor virus (strain VR587)</name>
    <name type="common">YMTV</name>
    <dbReference type="NCBI Taxonomy" id="928314"/>
    <lineage>
        <taxon>Viruses</taxon>
        <taxon>Varidnaviria</taxon>
        <taxon>Bamfordvirae</taxon>
        <taxon>Nucleocytoviricota</taxon>
        <taxon>Pokkesviricetes</taxon>
        <taxon>Chitovirales</taxon>
        <taxon>Poxviridae</taxon>
        <taxon>Chordopoxvirinae</taxon>
        <taxon>Yatapoxvirus</taxon>
        <taxon>Yatapoxvirus yabapox</taxon>
        <taxon>Yaba monkey tumor virus</taxon>
    </lineage>
</organism>
<keyword evidence="3 9" id="KW-1133">Transmembrane helix</keyword>
<dbReference type="InterPro" id="IPR050119">
    <property type="entry name" value="CCR1-9-like"/>
</dbReference>
<evidence type="ECO:0000313" key="11">
    <source>
        <dbReference type="EMBL" id="AAR07497.1"/>
    </source>
</evidence>
<feature type="transmembrane region" description="Helical" evidence="9">
    <location>
        <begin position="186"/>
        <end position="212"/>
    </location>
</feature>
<comment type="subcellular location">
    <subcellularLocation>
        <location evidence="1">Membrane</location>
        <topology evidence="1">Multi-pass membrane protein</topology>
    </subcellularLocation>
</comment>
<protein>
    <submittedName>
        <fullName evidence="11">145R</fullName>
    </submittedName>
</protein>
<reference evidence="11 12" key="3">
    <citation type="journal article" date="2003" name="Proc. Natl. Acad. Sci. U.S.A.">
        <title>A secreted high-affinity inhibitor of human TNF from Tanapox virus.</title>
        <authorList>
            <person name="Brunetti C.R."/>
            <person name="Paulose-Murphy M."/>
            <person name="Singh R."/>
            <person name="Qin J."/>
            <person name="Barrett J.W."/>
            <person name="Tardivel A."/>
            <person name="Schneider P."/>
            <person name="Essani K."/>
            <person name="McFadden G."/>
        </authorList>
    </citation>
    <scope>NUCLEOTIDE SEQUENCE [LARGE SCALE GENOMIC DNA]</scope>
    <source>
        <strain evidence="12">VR587</strain>
    </source>
</reference>
<keyword evidence="7 8" id="KW-0807">Transducer</keyword>
<evidence type="ECO:0000256" key="2">
    <source>
        <dbReference type="ARBA" id="ARBA00022692"/>
    </source>
</evidence>
<dbReference type="PRINTS" id="PR00657">
    <property type="entry name" value="CCCHEMOKINER"/>
</dbReference>
<organismHost>
    <name type="scientific">Homo sapiens</name>
    <name type="common">Human</name>
    <dbReference type="NCBI Taxonomy" id="9606"/>
</organismHost>
<evidence type="ECO:0000256" key="7">
    <source>
        <dbReference type="ARBA" id="ARBA00023224"/>
    </source>
</evidence>
<comment type="similarity">
    <text evidence="8">Belongs to the G-protein coupled receptor 1 family.</text>
</comment>
<dbReference type="GO" id="GO:0016493">
    <property type="term" value="F:C-C chemokine receptor activity"/>
    <property type="evidence" value="ECO:0007669"/>
    <property type="project" value="TreeGrafter"/>
</dbReference>
<feature type="transmembrane region" description="Helical" evidence="9">
    <location>
        <begin position="106"/>
        <end position="123"/>
    </location>
</feature>
<keyword evidence="12" id="KW-1185">Reference proteome</keyword>
<dbReference type="Gene3D" id="1.20.1070.10">
    <property type="entry name" value="Rhodopsin 7-helix transmembrane proteins"/>
    <property type="match status" value="1"/>
</dbReference>
<feature type="transmembrane region" description="Helical" evidence="9">
    <location>
        <begin position="64"/>
        <end position="86"/>
    </location>
</feature>
<dbReference type="RefSeq" id="NP_938396.1">
    <property type="nucleotide sequence ID" value="NC_005179.1"/>
</dbReference>
<dbReference type="GO" id="GO:0006955">
    <property type="term" value="P:immune response"/>
    <property type="evidence" value="ECO:0007669"/>
    <property type="project" value="TreeGrafter"/>
</dbReference>
<dbReference type="KEGG" id="vg:2943648"/>
<dbReference type="Proteomes" id="UP000008596">
    <property type="component" value="Segment"/>
</dbReference>
<dbReference type="SUPFAM" id="SSF81321">
    <property type="entry name" value="Family A G protein-coupled receptor-like"/>
    <property type="match status" value="1"/>
</dbReference>
<feature type="domain" description="G-protein coupled receptors family 1 profile" evidence="10">
    <location>
        <begin position="47"/>
        <end position="294"/>
    </location>
</feature>
<dbReference type="PANTHER" id="PTHR10489">
    <property type="entry name" value="CELL ADHESION MOLECULE"/>
    <property type="match status" value="1"/>
</dbReference>
<dbReference type="PRINTS" id="PR00237">
    <property type="entry name" value="GPCRRHODOPSN"/>
</dbReference>
<evidence type="ECO:0000256" key="4">
    <source>
        <dbReference type="ARBA" id="ARBA00023040"/>
    </source>
</evidence>
<proteinExistence type="inferred from homology"/>
<feature type="transmembrane region" description="Helical" evidence="9">
    <location>
        <begin position="232"/>
        <end position="256"/>
    </location>
</feature>
<feature type="transmembrane region" description="Helical" evidence="9">
    <location>
        <begin position="31"/>
        <end position="57"/>
    </location>
</feature>
<reference evidence="11 12" key="1">
    <citation type="journal article" date="1995" name="J. Gen. Virol.">
        <title>Identification and characterization of the thymidine kinase gene of Yaba virus.</title>
        <authorList>
            <person name="Amano H."/>
            <person name="Ueda Y."/>
            <person name="Miyamura T."/>
        </authorList>
    </citation>
    <scope>NUCLEOTIDE SEQUENCE [LARGE SCALE GENOMIC DNA]</scope>
    <source>
        <strain evidence="12">VR587</strain>
    </source>
</reference>
<reference evidence="11 12" key="2">
    <citation type="journal article" date="2003" name="J. Virol.">
        <title>Complete genomic sequence and comparative analysis of the tumorigenic poxvirus Yaba monkey tumor virus.</title>
        <authorList>
            <person name="Brunetti C.R."/>
            <person name="Amano H."/>
            <person name="Ueda Y."/>
            <person name="Qin J."/>
            <person name="Miyamura T."/>
            <person name="Suzuki T."/>
            <person name="Li X."/>
            <person name="Barrett J.W."/>
            <person name="McFadden G."/>
        </authorList>
    </citation>
    <scope>NUCLEOTIDE SEQUENCE [LARGE SCALE GENOMIC DNA]</scope>
    <source>
        <strain evidence="12">VR587</strain>
    </source>
</reference>
<name>Q6TUM9_YMTV5</name>
<dbReference type="Pfam" id="PF00001">
    <property type="entry name" value="7tm_1"/>
    <property type="match status" value="1"/>
</dbReference>
<feature type="transmembrane region" description="Helical" evidence="9">
    <location>
        <begin position="144"/>
        <end position="166"/>
    </location>
</feature>